<keyword evidence="3" id="KW-1185">Reference proteome</keyword>
<reference evidence="2 3" key="1">
    <citation type="submission" date="2019-09" db="EMBL/GenBank/DDBJ databases">
        <title>Draft genome sequence of Ginsengibacter sp. BR5-29.</title>
        <authorList>
            <person name="Im W.-T."/>
        </authorList>
    </citation>
    <scope>NUCLEOTIDE SEQUENCE [LARGE SCALE GENOMIC DNA]</scope>
    <source>
        <strain evidence="2 3">BR5-29</strain>
    </source>
</reference>
<dbReference type="Pfam" id="PF00092">
    <property type="entry name" value="VWA"/>
    <property type="match status" value="1"/>
</dbReference>
<dbReference type="InterPro" id="IPR021908">
    <property type="entry name" value="YfbK_C"/>
</dbReference>
<dbReference type="InterPro" id="IPR002035">
    <property type="entry name" value="VWF_A"/>
</dbReference>
<name>A0A5J5INM8_9BACT</name>
<feature type="domain" description="VWFA" evidence="1">
    <location>
        <begin position="232"/>
        <end position="417"/>
    </location>
</feature>
<dbReference type="AlphaFoldDB" id="A0A5J5INM8"/>
<dbReference type="Gene3D" id="3.40.50.410">
    <property type="entry name" value="von Willebrand factor, type A domain"/>
    <property type="match status" value="1"/>
</dbReference>
<dbReference type="PANTHER" id="PTHR10166">
    <property type="entry name" value="VOLTAGE-DEPENDENT CALCIUM CHANNEL SUBUNIT ALPHA-2/DELTA-RELATED"/>
    <property type="match status" value="1"/>
</dbReference>
<dbReference type="SMART" id="SM00327">
    <property type="entry name" value="VWA"/>
    <property type="match status" value="1"/>
</dbReference>
<dbReference type="Proteomes" id="UP000326903">
    <property type="component" value="Unassembled WGS sequence"/>
</dbReference>
<proteinExistence type="predicted"/>
<dbReference type="InterPro" id="IPR022156">
    <property type="entry name" value="Uncharacterised_YfbK_N"/>
</dbReference>
<evidence type="ECO:0000259" key="1">
    <source>
        <dbReference type="PROSITE" id="PS50234"/>
    </source>
</evidence>
<dbReference type="InterPro" id="IPR051173">
    <property type="entry name" value="Ca_channel_alpha-2/delta"/>
</dbReference>
<evidence type="ECO:0000313" key="3">
    <source>
        <dbReference type="Proteomes" id="UP000326903"/>
    </source>
</evidence>
<dbReference type="CDD" id="cd01465">
    <property type="entry name" value="vWA_subgroup"/>
    <property type="match status" value="1"/>
</dbReference>
<dbReference type="EMBL" id="VYQF01000001">
    <property type="protein sequence ID" value="KAA9041524.1"/>
    <property type="molecule type" value="Genomic_DNA"/>
</dbReference>
<protein>
    <submittedName>
        <fullName evidence="2">VWA domain-containing protein</fullName>
    </submittedName>
</protein>
<dbReference type="InterPro" id="IPR008969">
    <property type="entry name" value="CarboxyPept-like_regulatory"/>
</dbReference>
<sequence length="585" mass="65778">MPKVIFTFFFLALVCHTTAQHYIRGDVKDEKNQPLQNVKIYMPATRSLFYSGITGGFGIPSSRLYDSLIFSAEGYETRALKIRTDAYQEITLKMLTTSVSTQKQKLVSLTIGSEGHLYPTAYYDNESYSSIIENDFIKAGNNHTTAFAMRIDKASYSNVRRFINQDSKVPPDAVRIDEMLNYFNFNYKEPDGKNVFRIESQVTDCPWNNQHQLLFLNLSGRKLNLDKVPPSNLVFLIDVSGSMDLPNRLPLLKEAFRLLVNNLRQKDTVSIVTYGGTVGVLLQPTSGDQKEKITKAIEQLVASGDTPGEAAIRSAYKLAESTFIKGGNNRIILATDGDFNIGQTTEKELEELITKERQTGVYLTCLGVGMGNYKDSKIEILAKKGNGNFAYLDDIREAEKVLVTEFTQTLYSIANDVHLTVNFNADVVKEYRLIGYDNKRNVLAEKGDELEGGEIGAGTGNTAVFEIVPENKDSIKPLKPYFANVTLHYRLPADTTGVFITHICSQNYLPFDSISNSLKFASAVTMFGLKLRESQYIPDIEWDDIKNIAVSSAKPGDYLENELTSLIDKCKVIYYEKKKKRKRKE</sequence>
<dbReference type="Pfam" id="PF12034">
    <property type="entry name" value="YfbK_C"/>
    <property type="match status" value="1"/>
</dbReference>
<dbReference type="Pfam" id="PF12450">
    <property type="entry name" value="vWF_A"/>
    <property type="match status" value="1"/>
</dbReference>
<dbReference type="SUPFAM" id="SSF53300">
    <property type="entry name" value="vWA-like"/>
    <property type="match status" value="1"/>
</dbReference>
<accession>A0A5J5INM8</accession>
<comment type="caution">
    <text evidence="2">The sequence shown here is derived from an EMBL/GenBank/DDBJ whole genome shotgun (WGS) entry which is preliminary data.</text>
</comment>
<organism evidence="2 3">
    <name type="scientific">Ginsengibacter hankyongi</name>
    <dbReference type="NCBI Taxonomy" id="2607284"/>
    <lineage>
        <taxon>Bacteria</taxon>
        <taxon>Pseudomonadati</taxon>
        <taxon>Bacteroidota</taxon>
        <taxon>Chitinophagia</taxon>
        <taxon>Chitinophagales</taxon>
        <taxon>Chitinophagaceae</taxon>
        <taxon>Ginsengibacter</taxon>
    </lineage>
</organism>
<dbReference type="PANTHER" id="PTHR10166:SF37">
    <property type="entry name" value="STOLID, ISOFORM H"/>
    <property type="match status" value="1"/>
</dbReference>
<gene>
    <name evidence="2" type="ORF">FW778_05750</name>
</gene>
<dbReference type="PROSITE" id="PS50234">
    <property type="entry name" value="VWFA"/>
    <property type="match status" value="1"/>
</dbReference>
<dbReference type="SUPFAM" id="SSF49464">
    <property type="entry name" value="Carboxypeptidase regulatory domain-like"/>
    <property type="match status" value="1"/>
</dbReference>
<evidence type="ECO:0000313" key="2">
    <source>
        <dbReference type="EMBL" id="KAA9041524.1"/>
    </source>
</evidence>
<dbReference type="RefSeq" id="WP_150413644.1">
    <property type="nucleotide sequence ID" value="NZ_VYQF01000001.1"/>
</dbReference>
<dbReference type="InterPro" id="IPR036465">
    <property type="entry name" value="vWFA_dom_sf"/>
</dbReference>